<keyword evidence="4" id="KW-1185">Reference proteome</keyword>
<evidence type="ECO:0000313" key="4">
    <source>
        <dbReference type="Proteomes" id="UP001335729"/>
    </source>
</evidence>
<sequence>MTRALRWTVLIAMVAAELLVTIGATWAFWSASGRVVEEDEVPVGSTALVLGSLVDDGEPGDYVRGRLDTTLELYRSGRVDRIINSGNGSEYAGDEPAVMRTYLEDRGVAPGAIVDDPLGLDTDASCRRAHDDFGVERAVIVTQDFHVSRAIALCRSHGIDATGVAAECECPTVTVLRNHVRELFARPWALGSRYGLG</sequence>
<evidence type="ECO:0000259" key="2">
    <source>
        <dbReference type="Pfam" id="PF02698"/>
    </source>
</evidence>
<dbReference type="CDD" id="cd06259">
    <property type="entry name" value="YdcF-like"/>
    <property type="match status" value="1"/>
</dbReference>
<accession>A0ABU7MZK8</accession>
<proteinExistence type="predicted"/>
<evidence type="ECO:0000256" key="1">
    <source>
        <dbReference type="SAM" id="Phobius"/>
    </source>
</evidence>
<reference evidence="3 4" key="1">
    <citation type="submission" date="2024-01" db="EMBL/GenBank/DDBJ databases">
        <title>Draft genome sequence of Gordonia sp. PKS22-38.</title>
        <authorList>
            <person name="Suphannarot A."/>
            <person name="Mingma R."/>
        </authorList>
    </citation>
    <scope>NUCLEOTIDE SEQUENCE [LARGE SCALE GENOMIC DNA]</scope>
    <source>
        <strain evidence="3 4">PKS22-38</strain>
    </source>
</reference>
<dbReference type="PANTHER" id="PTHR30336:SF6">
    <property type="entry name" value="INTEGRAL MEMBRANE PROTEIN"/>
    <property type="match status" value="1"/>
</dbReference>
<keyword evidence="1" id="KW-0472">Membrane</keyword>
<dbReference type="Proteomes" id="UP001335729">
    <property type="component" value="Unassembled WGS sequence"/>
</dbReference>
<dbReference type="InterPro" id="IPR003848">
    <property type="entry name" value="DUF218"/>
</dbReference>
<gene>
    <name evidence="3" type="ORF">V1Y59_21860</name>
</gene>
<keyword evidence="1" id="KW-0812">Transmembrane</keyword>
<dbReference type="EMBL" id="JAZDUE010000024">
    <property type="protein sequence ID" value="MEE4025746.1"/>
    <property type="molecule type" value="Genomic_DNA"/>
</dbReference>
<dbReference type="PANTHER" id="PTHR30336">
    <property type="entry name" value="INNER MEMBRANE PROTEIN, PROBABLE PERMEASE"/>
    <property type="match status" value="1"/>
</dbReference>
<name>A0ABU7MZK8_9ACTN</name>
<comment type="caution">
    <text evidence="3">The sequence shown here is derived from an EMBL/GenBank/DDBJ whole genome shotgun (WGS) entry which is preliminary data.</text>
</comment>
<organism evidence="3 4">
    <name type="scientific">Gordonia prachuapensis</name>
    <dbReference type="NCBI Taxonomy" id="3115651"/>
    <lineage>
        <taxon>Bacteria</taxon>
        <taxon>Bacillati</taxon>
        <taxon>Actinomycetota</taxon>
        <taxon>Actinomycetes</taxon>
        <taxon>Mycobacteriales</taxon>
        <taxon>Gordoniaceae</taxon>
        <taxon>Gordonia</taxon>
    </lineage>
</organism>
<dbReference type="Pfam" id="PF02698">
    <property type="entry name" value="DUF218"/>
    <property type="match status" value="1"/>
</dbReference>
<dbReference type="InterPro" id="IPR051599">
    <property type="entry name" value="Cell_Envelope_Assoc"/>
</dbReference>
<dbReference type="RefSeq" id="WP_330507151.1">
    <property type="nucleotide sequence ID" value="NZ_JAZDUE010000024.1"/>
</dbReference>
<protein>
    <submittedName>
        <fullName evidence="3">ElyC/SanA/YdcF family protein</fullName>
    </submittedName>
</protein>
<evidence type="ECO:0000313" key="3">
    <source>
        <dbReference type="EMBL" id="MEE4025746.1"/>
    </source>
</evidence>
<keyword evidence="1" id="KW-1133">Transmembrane helix</keyword>
<feature type="transmembrane region" description="Helical" evidence="1">
    <location>
        <begin position="7"/>
        <end position="29"/>
    </location>
</feature>
<feature type="domain" description="DUF218" evidence="2">
    <location>
        <begin position="47"/>
        <end position="166"/>
    </location>
</feature>